<organism evidence="1 2">
    <name type="scientific">Nonomuraea cypriaca</name>
    <dbReference type="NCBI Taxonomy" id="1187855"/>
    <lineage>
        <taxon>Bacteria</taxon>
        <taxon>Bacillati</taxon>
        <taxon>Actinomycetota</taxon>
        <taxon>Actinomycetes</taxon>
        <taxon>Streptosporangiales</taxon>
        <taxon>Streptosporangiaceae</taxon>
        <taxon>Nonomuraea</taxon>
    </lineage>
</organism>
<reference evidence="1" key="1">
    <citation type="submission" date="2020-11" db="EMBL/GenBank/DDBJ databases">
        <title>Whole-genome analyses of Nonomuraea sp. K274.</title>
        <authorList>
            <person name="Veyisoglu A."/>
        </authorList>
    </citation>
    <scope>NUCLEOTIDE SEQUENCE</scope>
    <source>
        <strain evidence="1">K274</strain>
    </source>
</reference>
<evidence type="ECO:0000313" key="1">
    <source>
        <dbReference type="EMBL" id="MBF8185821.1"/>
    </source>
</evidence>
<proteinExistence type="predicted"/>
<name>A0A931A429_9ACTN</name>
<gene>
    <name evidence="1" type="ORF">ITP53_08710</name>
</gene>
<comment type="caution">
    <text evidence="1">The sequence shown here is derived from an EMBL/GenBank/DDBJ whole genome shotgun (WGS) entry which is preliminary data.</text>
</comment>
<dbReference type="Proteomes" id="UP000605361">
    <property type="component" value="Unassembled WGS sequence"/>
</dbReference>
<sequence>MPDFDEFYEFETAVLAAVERDDVTAACEMVLAAGEFPQMVKRLPALPEDDRRRLARNCVELYETAEAQERRDRIRTMHAGLLARQVDLLETDGFEATVLATMRFGDSATDDKMAVLETALASEEFPRLVERLRTFYPEYQRQLAERVLARLYEYAEDPERRERILWMHTALADRPGLVKTEKALALVREVVEHNAPTEGAKIFETHSLPGVAKRLAKLPRDFRRRLAHHCVELYEAAETQERRELAVWMRTALTSRPLEYFGYDELEPMLRAAVERGDVAAACEMVLSDKEFSRIAGNLPRLPKGIRRLLVEKCADLYESATSEARRDRIPRMHALLSLSLGKPDDRLAAARQKALRLPPKDVFWMLAGVEMAWVEMASGRDIPVELGAELRRRRFSGYQGSELRKVVRLLADRHPVLNAGEPWADRALAELSDLPAPWTELIAHAVTATKSRPDTAWERKGRTLLAEVDAHQFSDRALSWLALVPHPTNLPDFDVFNYHAARGLVWLLSFLPERAQTVRGLGAVLEKSLRTAPGVGPAMPKLANACAIALCAMEGEAALAEVARLTTRVTYKSTLNLLKAGLDARAQALGLGRDDTEITDPTILNQLRPEKTPG</sequence>
<protein>
    <submittedName>
        <fullName evidence="1">Uncharacterized protein</fullName>
    </submittedName>
</protein>
<evidence type="ECO:0000313" key="2">
    <source>
        <dbReference type="Proteomes" id="UP000605361"/>
    </source>
</evidence>
<dbReference type="RefSeq" id="WP_195894798.1">
    <property type="nucleotide sequence ID" value="NZ_JADOGI010000018.1"/>
</dbReference>
<keyword evidence="2" id="KW-1185">Reference proteome</keyword>
<accession>A0A931A429</accession>
<dbReference type="EMBL" id="JADOGI010000018">
    <property type="protein sequence ID" value="MBF8185821.1"/>
    <property type="molecule type" value="Genomic_DNA"/>
</dbReference>
<dbReference type="AlphaFoldDB" id="A0A931A429"/>